<dbReference type="EMBL" id="JAAAIN010005000">
    <property type="protein sequence ID" value="KAG0276849.1"/>
    <property type="molecule type" value="Genomic_DNA"/>
</dbReference>
<dbReference type="AlphaFoldDB" id="A0A9P6QN49"/>
<dbReference type="Proteomes" id="UP000823405">
    <property type="component" value="Unassembled WGS sequence"/>
</dbReference>
<evidence type="ECO:0000313" key="2">
    <source>
        <dbReference type="EMBL" id="KAG0276849.1"/>
    </source>
</evidence>
<evidence type="ECO:0000313" key="3">
    <source>
        <dbReference type="Proteomes" id="UP000823405"/>
    </source>
</evidence>
<feature type="non-terminal residue" evidence="2">
    <location>
        <position position="106"/>
    </location>
</feature>
<sequence length="106" mass="11781">MSDALGFEAPLTAQQQQQKITPPPICTAPLPTPALSLDSDFHCTTPTNNNNNPWMSQQQQQQFPPQMVFNQFQEYQLEQQDSDIFAPWGPSPASYLTAATQALASR</sequence>
<reference evidence="2" key="1">
    <citation type="journal article" date="2020" name="Fungal Divers.">
        <title>Resolving the Mortierellaceae phylogeny through synthesis of multi-gene phylogenetics and phylogenomics.</title>
        <authorList>
            <person name="Vandepol N."/>
            <person name="Liber J."/>
            <person name="Desiro A."/>
            <person name="Na H."/>
            <person name="Kennedy M."/>
            <person name="Barry K."/>
            <person name="Grigoriev I.V."/>
            <person name="Miller A.N."/>
            <person name="O'Donnell K."/>
            <person name="Stajich J.E."/>
            <person name="Bonito G."/>
        </authorList>
    </citation>
    <scope>NUCLEOTIDE SEQUENCE</scope>
    <source>
        <strain evidence="2">NVP60</strain>
    </source>
</reference>
<protein>
    <submittedName>
        <fullName evidence="2">Uncharacterized protein</fullName>
    </submittedName>
</protein>
<feature type="compositionally biased region" description="Low complexity" evidence="1">
    <location>
        <begin position="48"/>
        <end position="61"/>
    </location>
</feature>
<keyword evidence="3" id="KW-1185">Reference proteome</keyword>
<evidence type="ECO:0000256" key="1">
    <source>
        <dbReference type="SAM" id="MobiDB-lite"/>
    </source>
</evidence>
<name>A0A9P6QN49_9FUNG</name>
<gene>
    <name evidence="2" type="ORF">BGZ97_010024</name>
</gene>
<feature type="region of interest" description="Disordered" evidence="1">
    <location>
        <begin position="1"/>
        <end position="61"/>
    </location>
</feature>
<organism evidence="2 3">
    <name type="scientific">Linnemannia gamsii</name>
    <dbReference type="NCBI Taxonomy" id="64522"/>
    <lineage>
        <taxon>Eukaryota</taxon>
        <taxon>Fungi</taxon>
        <taxon>Fungi incertae sedis</taxon>
        <taxon>Mucoromycota</taxon>
        <taxon>Mortierellomycotina</taxon>
        <taxon>Mortierellomycetes</taxon>
        <taxon>Mortierellales</taxon>
        <taxon>Mortierellaceae</taxon>
        <taxon>Linnemannia</taxon>
    </lineage>
</organism>
<accession>A0A9P6QN49</accession>
<comment type="caution">
    <text evidence="2">The sequence shown here is derived from an EMBL/GenBank/DDBJ whole genome shotgun (WGS) entry which is preliminary data.</text>
</comment>
<feature type="compositionally biased region" description="Pro residues" evidence="1">
    <location>
        <begin position="21"/>
        <end position="32"/>
    </location>
</feature>
<proteinExistence type="predicted"/>